<evidence type="ECO:0000256" key="2">
    <source>
        <dbReference type="ARBA" id="ARBA00009773"/>
    </source>
</evidence>
<comment type="similarity">
    <text evidence="2">Belongs to the autoinducer-2 exporter (AI-2E) (TC 2.A.86) family.</text>
</comment>
<gene>
    <name evidence="7" type="ORF">JK634_20120</name>
</gene>
<dbReference type="GO" id="GO:0055085">
    <property type="term" value="P:transmembrane transport"/>
    <property type="evidence" value="ECO:0007669"/>
    <property type="project" value="TreeGrafter"/>
</dbReference>
<comment type="caution">
    <text evidence="7">The sequence shown here is derived from an EMBL/GenBank/DDBJ whole genome shotgun (WGS) entry which is preliminary data.</text>
</comment>
<evidence type="ECO:0000313" key="7">
    <source>
        <dbReference type="EMBL" id="MBL4934101.1"/>
    </source>
</evidence>
<dbReference type="PANTHER" id="PTHR21716:SF62">
    <property type="entry name" value="TRANSPORT PROTEIN YDBI-RELATED"/>
    <property type="match status" value="1"/>
</dbReference>
<feature type="transmembrane region" description="Helical" evidence="6">
    <location>
        <begin position="198"/>
        <end position="223"/>
    </location>
</feature>
<comment type="subcellular location">
    <subcellularLocation>
        <location evidence="1">Membrane</location>
        <topology evidence="1">Multi-pass membrane protein</topology>
    </subcellularLocation>
</comment>
<evidence type="ECO:0000256" key="5">
    <source>
        <dbReference type="ARBA" id="ARBA00023136"/>
    </source>
</evidence>
<dbReference type="Proteomes" id="UP000623681">
    <property type="component" value="Unassembled WGS sequence"/>
</dbReference>
<evidence type="ECO:0000256" key="1">
    <source>
        <dbReference type="ARBA" id="ARBA00004141"/>
    </source>
</evidence>
<dbReference type="InterPro" id="IPR002549">
    <property type="entry name" value="AI-2E-like"/>
</dbReference>
<keyword evidence="3 6" id="KW-0812">Transmembrane</keyword>
<feature type="transmembrane region" description="Helical" evidence="6">
    <location>
        <begin position="263"/>
        <end position="282"/>
    </location>
</feature>
<feature type="transmembrane region" description="Helical" evidence="6">
    <location>
        <begin position="229"/>
        <end position="251"/>
    </location>
</feature>
<feature type="transmembrane region" description="Helical" evidence="6">
    <location>
        <begin position="288"/>
        <end position="307"/>
    </location>
</feature>
<proteinExistence type="inferred from homology"/>
<evidence type="ECO:0000256" key="3">
    <source>
        <dbReference type="ARBA" id="ARBA00022692"/>
    </source>
</evidence>
<dbReference type="GO" id="GO:0016020">
    <property type="term" value="C:membrane"/>
    <property type="evidence" value="ECO:0007669"/>
    <property type="project" value="UniProtKB-SubCell"/>
</dbReference>
<name>A0A937FKV2_9CLOT</name>
<evidence type="ECO:0000256" key="4">
    <source>
        <dbReference type="ARBA" id="ARBA00022989"/>
    </source>
</evidence>
<keyword evidence="4 6" id="KW-1133">Transmembrane helix</keyword>
<dbReference type="EMBL" id="JAESWA010000029">
    <property type="protein sequence ID" value="MBL4934101.1"/>
    <property type="molecule type" value="Genomic_DNA"/>
</dbReference>
<dbReference type="PANTHER" id="PTHR21716">
    <property type="entry name" value="TRANSMEMBRANE PROTEIN"/>
    <property type="match status" value="1"/>
</dbReference>
<feature type="transmembrane region" description="Helical" evidence="6">
    <location>
        <begin position="314"/>
        <end position="332"/>
    </location>
</feature>
<reference evidence="7" key="1">
    <citation type="submission" date="2021-01" db="EMBL/GenBank/DDBJ databases">
        <title>Genome public.</title>
        <authorList>
            <person name="Liu C."/>
            <person name="Sun Q."/>
        </authorList>
    </citation>
    <scope>NUCLEOTIDE SEQUENCE</scope>
    <source>
        <strain evidence="7">YIM B02565</strain>
    </source>
</reference>
<feature type="transmembrane region" description="Helical" evidence="6">
    <location>
        <begin position="143"/>
        <end position="163"/>
    </location>
</feature>
<evidence type="ECO:0000313" key="8">
    <source>
        <dbReference type="Proteomes" id="UP000623681"/>
    </source>
</evidence>
<organism evidence="7 8">
    <name type="scientific">Clostridium paridis</name>
    <dbReference type="NCBI Taxonomy" id="2803863"/>
    <lineage>
        <taxon>Bacteria</taxon>
        <taxon>Bacillati</taxon>
        <taxon>Bacillota</taxon>
        <taxon>Clostridia</taxon>
        <taxon>Eubacteriales</taxon>
        <taxon>Clostridiaceae</taxon>
        <taxon>Clostridium</taxon>
    </lineage>
</organism>
<dbReference type="Pfam" id="PF01594">
    <property type="entry name" value="AI-2E_transport"/>
    <property type="match status" value="1"/>
</dbReference>
<protein>
    <submittedName>
        <fullName evidence="7">AI-2E family transporter</fullName>
    </submittedName>
</protein>
<keyword evidence="8" id="KW-1185">Reference proteome</keyword>
<dbReference type="RefSeq" id="WP_202769560.1">
    <property type="nucleotide sequence ID" value="NZ_JAESWA010000029.1"/>
</dbReference>
<evidence type="ECO:0000256" key="6">
    <source>
        <dbReference type="SAM" id="Phobius"/>
    </source>
</evidence>
<keyword evidence="5 6" id="KW-0472">Membrane</keyword>
<sequence length="339" mass="38492">MNFIEKNLTSNTFKRVMALLFLGLILFLFRDFMSLIFLTLIETIVVLDISKLIHKKLGFKKVLSKKITNIISFFLVLLGIVGFLLFFIPDIVNQVNLIITQFKDFDFSTLTSLLEKYNINIDQETIMKGVSSINGLTFKTFNYVKSTGVNIGLSFLLTFMYILEEDKLRRFFTRFEKGRSKFLYTYYKNLAKKFMKSFVVVIEMQLVISFINSALSCIVLSLLGFNNVFILGLMMFMLGLIPVLGVIISFIPLGICAFQVGGISKVISVLVMIIALHMLESYILNPKIMSTAVNLPIFITFAVLILSEHFIGPWGMIIGIPIFVFLIELVSGEDSEISI</sequence>
<dbReference type="AlphaFoldDB" id="A0A937FKV2"/>
<accession>A0A937FKV2</accession>
<feature type="transmembrane region" description="Helical" evidence="6">
    <location>
        <begin position="66"/>
        <end position="88"/>
    </location>
</feature>